<evidence type="ECO:0000256" key="1">
    <source>
        <dbReference type="SAM" id="MobiDB-lite"/>
    </source>
</evidence>
<sequence length="76" mass="9016">MRVRRIKRYSVIGWSSSVNEGVRDFWSLAEHIRPVCTARDPNRSINRLECQHMWNGCDSQQHGRPLLNSNSYLHHR</sequence>
<reference evidence="2" key="1">
    <citation type="journal article" date="2011" name="PLoS Biol.">
        <title>Gene gain and loss during evolution of obligate parasitism in the white rust pathogen of Arabidopsis thaliana.</title>
        <authorList>
            <person name="Kemen E."/>
            <person name="Gardiner A."/>
            <person name="Schultz-Larsen T."/>
            <person name="Kemen A.C."/>
            <person name="Balmuth A.L."/>
            <person name="Robert-Seilaniantz A."/>
            <person name="Bailey K."/>
            <person name="Holub E."/>
            <person name="Studholme D.J."/>
            <person name="Maclean D."/>
            <person name="Jones J.D."/>
        </authorList>
    </citation>
    <scope>NUCLEOTIDE SEQUENCE</scope>
</reference>
<evidence type="ECO:0000313" key="2">
    <source>
        <dbReference type="EMBL" id="CCA18552.1"/>
    </source>
</evidence>
<organism evidence="2">
    <name type="scientific">Albugo laibachii Nc14</name>
    <dbReference type="NCBI Taxonomy" id="890382"/>
    <lineage>
        <taxon>Eukaryota</taxon>
        <taxon>Sar</taxon>
        <taxon>Stramenopiles</taxon>
        <taxon>Oomycota</taxon>
        <taxon>Peronosporomycetes</taxon>
        <taxon>Albuginales</taxon>
        <taxon>Albuginaceae</taxon>
        <taxon>Albugo</taxon>
    </lineage>
</organism>
<gene>
    <name evidence="2" type="primary">AlNc14C52G4070</name>
    <name evidence="2" type="ORF">ALNC14_046950</name>
</gene>
<name>F0WBM5_9STRA</name>
<dbReference type="HOGENOM" id="CLU_2659677_0_0_1"/>
<accession>F0WBM5</accession>
<dbReference type="EMBL" id="FR824097">
    <property type="protein sequence ID" value="CCA18552.1"/>
    <property type="molecule type" value="Genomic_DNA"/>
</dbReference>
<dbReference type="AlphaFoldDB" id="F0WBM5"/>
<feature type="region of interest" description="Disordered" evidence="1">
    <location>
        <begin position="57"/>
        <end position="76"/>
    </location>
</feature>
<proteinExistence type="predicted"/>
<reference evidence="2" key="2">
    <citation type="submission" date="2011-02" db="EMBL/GenBank/DDBJ databases">
        <authorList>
            <person name="MacLean D."/>
        </authorList>
    </citation>
    <scope>NUCLEOTIDE SEQUENCE</scope>
</reference>
<protein>
    <submittedName>
        <fullName evidence="2">AlNc14C52G4070 protein</fullName>
    </submittedName>
</protein>